<proteinExistence type="predicted"/>
<accession>R8BRI2</accession>
<reference evidence="3" key="1">
    <citation type="journal article" date="2013" name="Genome Announc.">
        <title>Draft genome sequence of the ascomycete Phaeoacremonium aleophilum strain UCR-PA7, a causal agent of the esca disease complex in grapevines.</title>
        <authorList>
            <person name="Blanco-Ulate B."/>
            <person name="Rolshausen P."/>
            <person name="Cantu D."/>
        </authorList>
    </citation>
    <scope>NUCLEOTIDE SEQUENCE [LARGE SCALE GENOMIC DNA]</scope>
    <source>
        <strain evidence="3">UCR-PA7</strain>
    </source>
</reference>
<feature type="compositionally biased region" description="Low complexity" evidence="1">
    <location>
        <begin position="211"/>
        <end position="233"/>
    </location>
</feature>
<dbReference type="KEGG" id="tmn:UCRPA7_2536"/>
<name>R8BRI2_PHAM7</name>
<keyword evidence="3" id="KW-1185">Reference proteome</keyword>
<evidence type="ECO:0000313" key="2">
    <source>
        <dbReference type="EMBL" id="EOO01946.1"/>
    </source>
</evidence>
<dbReference type="AlphaFoldDB" id="R8BRI2"/>
<protein>
    <submittedName>
        <fullName evidence="2">Uncharacterized protein</fullName>
    </submittedName>
</protein>
<gene>
    <name evidence="2" type="ORF">UCRPA7_2536</name>
</gene>
<dbReference type="Proteomes" id="UP000014074">
    <property type="component" value="Unassembled WGS sequence"/>
</dbReference>
<feature type="region of interest" description="Disordered" evidence="1">
    <location>
        <begin position="141"/>
        <end position="233"/>
    </location>
</feature>
<sequence>MEMLDFNGPRLAVPLALVKLSRAEVSRREGIRKLLMEKDSTWKFELAEPEDAREMQGWLRAALKETLEKLREQTTVSPNTSAEALNWALDKHIWTKHCKFSNEAYPWEDLKPRNYVSNIVALEWQQYLLDIQDHILVGEEDRPYQHDPSDLDQYPSMSAPIRPSPKGKGVQNPNWRAPFHRGKTSRSTTAVGGPGLASSANAKAKSKGKAKASGSTPPAQGSAPAGQPSGSTAVSKEPYAVAMSNAPPSWASVGGNRSLATKRVGAFSQAVDWAEEAQKASDIHDAKRRKQLAKQEQDLRACGITHDALQGNITDNWRPRQLGENGQRTAVQAAPAAMSYANVLNTAAHRPAIASAAVSKKPAILSPRQPILTEPTDQGASGSATDNAEVPDIIVPDIIAPMPEITVTPTAEVEAGTAESGSESASCPPPAVKYQMPSVDPTNFAPLLPRPIIAPLPSIIEDKEAGAPQTGTPAAEEDDDEYETLYASPLAVRQEIWQEYCPIGVAQGCDVFEVPLTHYEADVLATEEAVYDAHWYFVHDCVTIWLLEMTHLNGDSGWKLHVDFTREADTELGYVRRELANVWRMVLEWLGAVREDNYPQRIDQYFKRLIRRQEHRLRYSLSCNAIHLGYYNYNAPRLTG</sequence>
<organism evidence="2 3">
    <name type="scientific">Phaeoacremonium minimum (strain UCR-PA7)</name>
    <name type="common">Esca disease fungus</name>
    <name type="synonym">Togninia minima</name>
    <dbReference type="NCBI Taxonomy" id="1286976"/>
    <lineage>
        <taxon>Eukaryota</taxon>
        <taxon>Fungi</taxon>
        <taxon>Dikarya</taxon>
        <taxon>Ascomycota</taxon>
        <taxon>Pezizomycotina</taxon>
        <taxon>Sordariomycetes</taxon>
        <taxon>Sordariomycetidae</taxon>
        <taxon>Togniniales</taxon>
        <taxon>Togniniaceae</taxon>
        <taxon>Phaeoacremonium</taxon>
    </lineage>
</organism>
<dbReference type="GeneID" id="19322795"/>
<evidence type="ECO:0000313" key="3">
    <source>
        <dbReference type="Proteomes" id="UP000014074"/>
    </source>
</evidence>
<dbReference type="EMBL" id="KB932940">
    <property type="protein sequence ID" value="EOO01946.1"/>
    <property type="molecule type" value="Genomic_DNA"/>
</dbReference>
<dbReference type="RefSeq" id="XP_007913303.1">
    <property type="nucleotide sequence ID" value="XM_007915112.1"/>
</dbReference>
<dbReference type="HOGENOM" id="CLU_427718_0_0_1"/>
<evidence type="ECO:0000256" key="1">
    <source>
        <dbReference type="SAM" id="MobiDB-lite"/>
    </source>
</evidence>